<dbReference type="InterPro" id="IPR005134">
    <property type="entry name" value="UPF0114"/>
</dbReference>
<dbReference type="Proteomes" id="UP000005709">
    <property type="component" value="Unassembled WGS sequence"/>
</dbReference>
<sequence length="163" mass="18264">MKAIFEKFLLCSKFLTLLPVLFCIAAGAAIFVMASYEICSALYKIVEFFLAPQSEGALYVDILSEIITAIDLYLVAIVLLIFVFGIYELFIDEFVDLNLQVLKIASLEELKHKLGSVIIMVLVVDFFKRILRTDFTTPLDMLLLAGAIFAVCLALYILSKFKG</sequence>
<evidence type="ECO:0000313" key="3">
    <source>
        <dbReference type="Proteomes" id="UP000005709"/>
    </source>
</evidence>
<dbReference type="Pfam" id="PF03350">
    <property type="entry name" value="UPF0114"/>
    <property type="match status" value="1"/>
</dbReference>
<evidence type="ECO:0000256" key="1">
    <source>
        <dbReference type="SAM" id="Phobius"/>
    </source>
</evidence>
<proteinExistence type="predicted"/>
<dbReference type="PANTHER" id="PTHR31721:SF4">
    <property type="entry name" value="OS06G0710300 PROTEIN"/>
    <property type="match status" value="1"/>
</dbReference>
<comment type="caution">
    <text evidence="2">The sequence shown here is derived from an EMBL/GenBank/DDBJ whole genome shotgun (WGS) entry which is preliminary data.</text>
</comment>
<dbReference type="STRING" id="824.CGRAC_1657"/>
<organism evidence="2 3">
    <name type="scientific">Campylobacter gracilis RM3268</name>
    <dbReference type="NCBI Taxonomy" id="553220"/>
    <lineage>
        <taxon>Bacteria</taxon>
        <taxon>Pseudomonadati</taxon>
        <taxon>Campylobacterota</taxon>
        <taxon>Epsilonproteobacteria</taxon>
        <taxon>Campylobacterales</taxon>
        <taxon>Campylobacteraceae</taxon>
        <taxon>Campylobacter</taxon>
    </lineage>
</organism>
<dbReference type="RefSeq" id="WP_005873077.1">
    <property type="nucleotide sequence ID" value="NZ_ACYG01000031.1"/>
</dbReference>
<evidence type="ECO:0008006" key="4">
    <source>
        <dbReference type="Google" id="ProtNLM"/>
    </source>
</evidence>
<gene>
    <name evidence="2" type="ORF">CAMGR0001_2780</name>
</gene>
<keyword evidence="1" id="KW-1133">Transmembrane helix</keyword>
<dbReference type="PANTHER" id="PTHR31721">
    <property type="entry name" value="OS06G0710300 PROTEIN"/>
    <property type="match status" value="1"/>
</dbReference>
<name>C8PKZ0_9BACT</name>
<keyword evidence="1" id="KW-0472">Membrane</keyword>
<protein>
    <recommendedName>
        <fullName evidence="4">YqhA family protein</fullName>
    </recommendedName>
</protein>
<reference evidence="2 3" key="1">
    <citation type="submission" date="2009-07" db="EMBL/GenBank/DDBJ databases">
        <authorList>
            <person name="Madupu R."/>
            <person name="Sebastian Y."/>
            <person name="Durkin A.S."/>
            <person name="Torralba M."/>
            <person name="Methe B."/>
            <person name="Sutton G.G."/>
            <person name="Strausberg R.L."/>
            <person name="Nelson K.E."/>
        </authorList>
    </citation>
    <scope>NUCLEOTIDE SEQUENCE [LARGE SCALE GENOMIC DNA]</scope>
    <source>
        <strain evidence="2 3">RM3268</strain>
    </source>
</reference>
<keyword evidence="1" id="KW-0812">Transmembrane</keyword>
<dbReference type="OrthoDB" id="553933at2"/>
<keyword evidence="3" id="KW-1185">Reference proteome</keyword>
<dbReference type="EMBL" id="ACYG01000031">
    <property type="protein sequence ID" value="EEV16405.1"/>
    <property type="molecule type" value="Genomic_DNA"/>
</dbReference>
<feature type="transmembrane region" description="Helical" evidence="1">
    <location>
        <begin position="139"/>
        <end position="158"/>
    </location>
</feature>
<dbReference type="AlphaFoldDB" id="C8PKZ0"/>
<feature type="transmembrane region" description="Helical" evidence="1">
    <location>
        <begin position="72"/>
        <end position="90"/>
    </location>
</feature>
<evidence type="ECO:0000313" key="2">
    <source>
        <dbReference type="EMBL" id="EEV16405.1"/>
    </source>
</evidence>
<feature type="transmembrane region" description="Helical" evidence="1">
    <location>
        <begin position="14"/>
        <end position="34"/>
    </location>
</feature>
<dbReference type="eggNOG" id="COG2862">
    <property type="taxonomic scope" value="Bacteria"/>
</dbReference>
<dbReference type="PIRSF" id="PIRSF026509">
    <property type="entry name" value="UCP026509"/>
    <property type="match status" value="1"/>
</dbReference>
<accession>C8PKZ0</accession>